<evidence type="ECO:0000256" key="1">
    <source>
        <dbReference type="ARBA" id="ARBA00022729"/>
    </source>
</evidence>
<evidence type="ECO:0000313" key="6">
    <source>
        <dbReference type="Proteomes" id="UP000662200"/>
    </source>
</evidence>
<name>A0A8J3FIM8_9ACTN</name>
<feature type="region of interest" description="Disordered" evidence="2">
    <location>
        <begin position="227"/>
        <end position="247"/>
    </location>
</feature>
<dbReference type="InterPro" id="IPR013517">
    <property type="entry name" value="FG-GAP"/>
</dbReference>
<dbReference type="InterPro" id="IPR007921">
    <property type="entry name" value="CHAP_dom"/>
</dbReference>
<keyword evidence="1 3" id="KW-0732">Signal</keyword>
<dbReference type="Proteomes" id="UP000662200">
    <property type="component" value="Unassembled WGS sequence"/>
</dbReference>
<accession>A0A8J3FIM8</accession>
<feature type="domain" description="Peptidase C51" evidence="4">
    <location>
        <begin position="39"/>
        <end position="182"/>
    </location>
</feature>
<protein>
    <recommendedName>
        <fullName evidence="4">Peptidase C51 domain-containing protein</fullName>
    </recommendedName>
</protein>
<gene>
    <name evidence="5" type="ORF">GCM10010124_10540</name>
</gene>
<organism evidence="5 6">
    <name type="scientific">Pilimelia terevasa</name>
    <dbReference type="NCBI Taxonomy" id="53372"/>
    <lineage>
        <taxon>Bacteria</taxon>
        <taxon>Bacillati</taxon>
        <taxon>Actinomycetota</taxon>
        <taxon>Actinomycetes</taxon>
        <taxon>Micromonosporales</taxon>
        <taxon>Micromonosporaceae</taxon>
        <taxon>Pilimelia</taxon>
    </lineage>
</organism>
<keyword evidence="6" id="KW-1185">Reference proteome</keyword>
<reference evidence="5" key="1">
    <citation type="journal article" date="2014" name="Int. J. Syst. Evol. Microbiol.">
        <title>Complete genome sequence of Corynebacterium casei LMG S-19264T (=DSM 44701T), isolated from a smear-ripened cheese.</title>
        <authorList>
            <consortium name="US DOE Joint Genome Institute (JGI-PGF)"/>
            <person name="Walter F."/>
            <person name="Albersmeier A."/>
            <person name="Kalinowski J."/>
            <person name="Ruckert C."/>
        </authorList>
    </citation>
    <scope>NUCLEOTIDE SEQUENCE</scope>
    <source>
        <strain evidence="5">JCM 3091</strain>
    </source>
</reference>
<reference evidence="5" key="2">
    <citation type="submission" date="2020-09" db="EMBL/GenBank/DDBJ databases">
        <authorList>
            <person name="Sun Q."/>
            <person name="Ohkuma M."/>
        </authorList>
    </citation>
    <scope>NUCLEOTIDE SEQUENCE</scope>
    <source>
        <strain evidence="5">JCM 3091</strain>
    </source>
</reference>
<evidence type="ECO:0000259" key="4">
    <source>
        <dbReference type="PROSITE" id="PS50911"/>
    </source>
</evidence>
<proteinExistence type="predicted"/>
<dbReference type="Pfam" id="PF13517">
    <property type="entry name" value="FG-GAP_3"/>
    <property type="match status" value="1"/>
</dbReference>
<evidence type="ECO:0000256" key="2">
    <source>
        <dbReference type="SAM" id="MobiDB-lite"/>
    </source>
</evidence>
<dbReference type="InterPro" id="IPR038765">
    <property type="entry name" value="Papain-like_cys_pep_sf"/>
</dbReference>
<dbReference type="PANTHER" id="PTHR44103:SF1">
    <property type="entry name" value="PROPROTEIN CONVERTASE P"/>
    <property type="match status" value="1"/>
</dbReference>
<evidence type="ECO:0000313" key="5">
    <source>
        <dbReference type="EMBL" id="GGK19828.1"/>
    </source>
</evidence>
<dbReference type="RefSeq" id="WP_189113058.1">
    <property type="nucleotide sequence ID" value="NZ_BMQC01000003.1"/>
</dbReference>
<sequence>MRRARIWCGWLTAAALLVTGLPASAAPPPAPPAGTGSAAIVALARAEVGRAASGRKCQPYGPMCTDWCAMFATWVWEQAGVPGVPRGQYVATALGVWGQQRGLYSARPPGTRGGGPLPGDLAVYGVPGHDLGGHVAVVSAVHPDGTLSTVDGNYGNRVVERRLDPLTARAGADDVPISGYVRAPGGAPPARPAAVAPAVPPGPPAAPGNAPALAAVDGDGRLFGYSPAAGSRATAGPKARPARWHDTARDWSATTALTRADVDRDGRPDLIAVRTDGTLAVHQHAGAATPAATPPYGEATWSTPGQWGFLRLLAAGDLTGDGYADLVGVDAAGGLVGFVNTRDPRQPFTGQPAWRIADWVGTRQLVATDLDGDRLADLVVAGTDGSLQGFVRRPGPVPFGTPAWRSTDPRWAAHRQLAATDADGDRYGDLMGVAPDGDLVVYRHGRAGAPYGAEAWRVRGPWLTTRALT</sequence>
<dbReference type="SUPFAM" id="SSF69318">
    <property type="entry name" value="Integrin alpha N-terminal domain"/>
    <property type="match status" value="1"/>
</dbReference>
<dbReference type="PROSITE" id="PS50911">
    <property type="entry name" value="CHAP"/>
    <property type="match status" value="1"/>
</dbReference>
<dbReference type="PANTHER" id="PTHR44103">
    <property type="entry name" value="PROPROTEIN CONVERTASE P"/>
    <property type="match status" value="1"/>
</dbReference>
<dbReference type="Pfam" id="PF05257">
    <property type="entry name" value="CHAP"/>
    <property type="match status" value="1"/>
</dbReference>
<feature type="signal peptide" evidence="3">
    <location>
        <begin position="1"/>
        <end position="25"/>
    </location>
</feature>
<dbReference type="SUPFAM" id="SSF54001">
    <property type="entry name" value="Cysteine proteinases"/>
    <property type="match status" value="1"/>
</dbReference>
<dbReference type="AlphaFoldDB" id="A0A8J3FIM8"/>
<comment type="caution">
    <text evidence="5">The sequence shown here is derived from an EMBL/GenBank/DDBJ whole genome shotgun (WGS) entry which is preliminary data.</text>
</comment>
<feature type="chain" id="PRO_5035170979" description="Peptidase C51 domain-containing protein" evidence="3">
    <location>
        <begin position="26"/>
        <end position="469"/>
    </location>
</feature>
<dbReference type="Gene3D" id="2.130.10.130">
    <property type="entry name" value="Integrin alpha, N-terminal"/>
    <property type="match status" value="1"/>
</dbReference>
<dbReference type="EMBL" id="BMQC01000003">
    <property type="protein sequence ID" value="GGK19828.1"/>
    <property type="molecule type" value="Genomic_DNA"/>
</dbReference>
<evidence type="ECO:0000256" key="3">
    <source>
        <dbReference type="SAM" id="SignalP"/>
    </source>
</evidence>
<dbReference type="InterPro" id="IPR028994">
    <property type="entry name" value="Integrin_alpha_N"/>
</dbReference>